<protein>
    <submittedName>
        <fullName evidence="5">Acetate kinase</fullName>
        <ecNumber evidence="5">2.7.2.1</ecNumber>
    </submittedName>
</protein>
<keyword evidence="1 5" id="KW-0808">Transferase</keyword>
<proteinExistence type="predicted"/>
<evidence type="ECO:0000256" key="2">
    <source>
        <dbReference type="ARBA" id="ARBA00022741"/>
    </source>
</evidence>
<keyword evidence="2" id="KW-0547">Nucleotide-binding</keyword>
<gene>
    <name evidence="5" type="primary">ackA_54</name>
    <name evidence="5" type="ORF">SDC9_162052</name>
</gene>
<dbReference type="GO" id="GO:0005524">
    <property type="term" value="F:ATP binding"/>
    <property type="evidence" value="ECO:0007669"/>
    <property type="project" value="UniProtKB-KW"/>
</dbReference>
<dbReference type="GO" id="GO:0008776">
    <property type="term" value="F:acetate kinase activity"/>
    <property type="evidence" value="ECO:0007669"/>
    <property type="project" value="UniProtKB-EC"/>
</dbReference>
<dbReference type="EC" id="2.7.2.1" evidence="5"/>
<evidence type="ECO:0000256" key="3">
    <source>
        <dbReference type="ARBA" id="ARBA00022777"/>
    </source>
</evidence>
<dbReference type="PANTHER" id="PTHR21060:SF15">
    <property type="entry name" value="ACETATE KINASE-RELATED"/>
    <property type="match status" value="1"/>
</dbReference>
<reference evidence="5" key="1">
    <citation type="submission" date="2019-08" db="EMBL/GenBank/DDBJ databases">
        <authorList>
            <person name="Kucharzyk K."/>
            <person name="Murdoch R.W."/>
            <person name="Higgins S."/>
            <person name="Loffler F."/>
        </authorList>
    </citation>
    <scope>NUCLEOTIDE SEQUENCE</scope>
</reference>
<dbReference type="PRINTS" id="PR00471">
    <property type="entry name" value="ACETATEKNASE"/>
</dbReference>
<evidence type="ECO:0000256" key="1">
    <source>
        <dbReference type="ARBA" id="ARBA00022679"/>
    </source>
</evidence>
<dbReference type="PANTHER" id="PTHR21060">
    <property type="entry name" value="ACETATE KINASE"/>
    <property type="match status" value="1"/>
</dbReference>
<name>A0A645FK08_9ZZZZ</name>
<dbReference type="EMBL" id="VSSQ01061385">
    <property type="protein sequence ID" value="MPN14725.1"/>
    <property type="molecule type" value="Genomic_DNA"/>
</dbReference>
<evidence type="ECO:0000313" key="5">
    <source>
        <dbReference type="EMBL" id="MPN14725.1"/>
    </source>
</evidence>
<keyword evidence="4" id="KW-0067">ATP-binding</keyword>
<dbReference type="Gene3D" id="3.30.420.40">
    <property type="match status" value="1"/>
</dbReference>
<dbReference type="SUPFAM" id="SSF53067">
    <property type="entry name" value="Actin-like ATPase domain"/>
    <property type="match status" value="1"/>
</dbReference>
<dbReference type="AlphaFoldDB" id="A0A645FK08"/>
<dbReference type="GO" id="GO:0006083">
    <property type="term" value="P:acetate metabolic process"/>
    <property type="evidence" value="ECO:0007669"/>
    <property type="project" value="TreeGrafter"/>
</dbReference>
<dbReference type="InterPro" id="IPR000890">
    <property type="entry name" value="Aliphatic_acid_kin_short-chain"/>
</dbReference>
<evidence type="ECO:0000256" key="4">
    <source>
        <dbReference type="ARBA" id="ARBA00022840"/>
    </source>
</evidence>
<accession>A0A645FK08</accession>
<keyword evidence="3 5" id="KW-0418">Kinase</keyword>
<dbReference type="InterPro" id="IPR043129">
    <property type="entry name" value="ATPase_NBD"/>
</dbReference>
<comment type="caution">
    <text evidence="5">The sequence shown here is derived from an EMBL/GenBank/DDBJ whole genome shotgun (WGS) entry which is preliminary data.</text>
</comment>
<dbReference type="Pfam" id="PF00871">
    <property type="entry name" value="Acetate_kinase"/>
    <property type="match status" value="1"/>
</dbReference>
<organism evidence="5">
    <name type="scientific">bioreactor metagenome</name>
    <dbReference type="NCBI Taxonomy" id="1076179"/>
    <lineage>
        <taxon>unclassified sequences</taxon>
        <taxon>metagenomes</taxon>
        <taxon>ecological metagenomes</taxon>
    </lineage>
</organism>
<sequence>MDGLDVIAFAGGIGENSGAVRSQVCQGLSFLGVKLDPEKNQNPPEDGILSAPDSGVTVLRVYTNEEIIVARKAAEYLKRRGQAR</sequence>